<keyword evidence="1" id="KW-0436">Ligase</keyword>
<dbReference type="PATRIC" id="fig|294.124.peg.5155"/>
<dbReference type="OrthoDB" id="6981745at2"/>
<keyword evidence="1" id="KW-0030">Aminoacyl-tRNA synthetase</keyword>
<dbReference type="EMBL" id="JXNZ01000355">
    <property type="protein sequence ID" value="KIQ56656.1"/>
    <property type="molecule type" value="Genomic_DNA"/>
</dbReference>
<sequence>MQISMSSLARWGAVTVLLAAVSLEVQARALTQNQQSVCRWGSDIAAGAQASKLSGITLYGARKKLQVRKFPRPWMRMTALGITEQTYNSASRLKPAAVKQTYYEQCVRHELAQK</sequence>
<protein>
    <submittedName>
        <fullName evidence="1">Valyl-tRNA synthetase</fullName>
    </submittedName>
</protein>
<dbReference type="AlphaFoldDB" id="A0A0D0NBE2"/>
<comment type="caution">
    <text evidence="1">The sequence shown here is derived from an EMBL/GenBank/DDBJ whole genome shotgun (WGS) entry which is preliminary data.</text>
</comment>
<accession>A0A0D0NBE2</accession>
<name>A0A0D0NBE2_PSEFL</name>
<reference evidence="1 2" key="1">
    <citation type="submission" date="2015-01" db="EMBL/GenBank/DDBJ databases">
        <title>Draft Genome Sequence of the Biocontrol and Plant Growth-Promoting Rhizobacteria (PGPR) Pseudomonas fluorescens UM270.</title>
        <authorList>
            <person name="Hernandez-Salmeron J.E."/>
            <person name="Santoyo G."/>
            <person name="Moreno-Hagelsieb G."/>
            <person name="Hernandez-Leon R."/>
        </authorList>
    </citation>
    <scope>NUCLEOTIDE SEQUENCE [LARGE SCALE GENOMIC DNA]</scope>
    <source>
        <strain evidence="1 2">UM270</strain>
    </source>
</reference>
<dbReference type="Proteomes" id="UP000032101">
    <property type="component" value="Unassembled WGS sequence"/>
</dbReference>
<evidence type="ECO:0000313" key="1">
    <source>
        <dbReference type="EMBL" id="KIQ56656.1"/>
    </source>
</evidence>
<evidence type="ECO:0000313" key="2">
    <source>
        <dbReference type="Proteomes" id="UP000032101"/>
    </source>
</evidence>
<proteinExistence type="predicted"/>
<dbReference type="GO" id="GO:0004812">
    <property type="term" value="F:aminoacyl-tRNA ligase activity"/>
    <property type="evidence" value="ECO:0007669"/>
    <property type="project" value="UniProtKB-KW"/>
</dbReference>
<organism evidence="1 2">
    <name type="scientific">Pseudomonas fluorescens</name>
    <dbReference type="NCBI Taxonomy" id="294"/>
    <lineage>
        <taxon>Bacteria</taxon>
        <taxon>Pseudomonadati</taxon>
        <taxon>Pseudomonadota</taxon>
        <taxon>Gammaproteobacteria</taxon>
        <taxon>Pseudomonadales</taxon>
        <taxon>Pseudomonadaceae</taxon>
        <taxon>Pseudomonas</taxon>
    </lineage>
</organism>
<gene>
    <name evidence="1" type="ORF">RL74_24905</name>
</gene>